<name>A0A7D3V796_9VIRU</name>
<proteinExistence type="predicted"/>
<evidence type="ECO:0000313" key="1">
    <source>
        <dbReference type="EMBL" id="QKF93536.1"/>
    </source>
</evidence>
<dbReference type="InterPro" id="IPR001087">
    <property type="entry name" value="GDSL"/>
</dbReference>
<dbReference type="EMBL" id="MT418680">
    <property type="protein sequence ID" value="QKF93536.1"/>
    <property type="molecule type" value="Genomic_DNA"/>
</dbReference>
<dbReference type="Gene3D" id="3.40.50.1110">
    <property type="entry name" value="SGNH hydrolase"/>
    <property type="match status" value="1"/>
</dbReference>
<dbReference type="Pfam" id="PF00657">
    <property type="entry name" value="Lipase_GDSL"/>
    <property type="match status" value="1"/>
</dbReference>
<evidence type="ECO:0000313" key="2">
    <source>
        <dbReference type="Proteomes" id="UP001162001"/>
    </source>
</evidence>
<dbReference type="SUPFAM" id="SSF52266">
    <property type="entry name" value="SGNH hydrolase"/>
    <property type="match status" value="1"/>
</dbReference>
<reference evidence="1 2" key="1">
    <citation type="submission" date="2020-04" db="EMBL/GenBank/DDBJ databases">
        <title>Advantages and limits of metagenomic assembly and binning of a giant virus.</title>
        <authorList>
            <person name="Schulz F."/>
            <person name="Andreani J."/>
            <person name="Francis R."/>
            <person name="Boudjemaa H."/>
            <person name="Bou Khalil J.Y."/>
            <person name="Lee J."/>
            <person name="La Scola B."/>
            <person name="Woyke T."/>
        </authorList>
    </citation>
    <scope>NUCLEOTIDE SEQUENCE [LARGE SCALE GENOMIC DNA]</scope>
    <source>
        <strain evidence="1 2">FV1/VV64</strain>
    </source>
</reference>
<protein>
    <submittedName>
        <fullName evidence="1">GDSL-like lipase/acylhydrolase family protein</fullName>
    </submittedName>
</protein>
<organism evidence="1 2">
    <name type="scientific">Fadolivirus FV1/VV64</name>
    <dbReference type="NCBI Taxonomy" id="3070911"/>
    <lineage>
        <taxon>Viruses</taxon>
        <taxon>Varidnaviria</taxon>
        <taxon>Bamfordvirae</taxon>
        <taxon>Nucleocytoviricota</taxon>
        <taxon>Megaviricetes</taxon>
        <taxon>Imitervirales</taxon>
        <taxon>Mimiviridae</taxon>
        <taxon>Klosneuvirinae</taxon>
        <taxon>Fadolivirus</taxon>
        <taxon>Fadolivirus algeromassiliense</taxon>
    </lineage>
</organism>
<dbReference type="PANTHER" id="PTHR11852:SF0">
    <property type="entry name" value="PLATELET-ACTIVATING FACTOR ACETYLHYDROLASE IB SUBUNIT BETA HOMOLOG"/>
    <property type="match status" value="1"/>
</dbReference>
<keyword evidence="2" id="KW-1185">Reference proteome</keyword>
<gene>
    <name evidence="1" type="ORF">Fadolivirus_1_78</name>
</gene>
<accession>A0A7D3V796</accession>
<dbReference type="Proteomes" id="UP001162001">
    <property type="component" value="Segment"/>
</dbReference>
<dbReference type="PANTHER" id="PTHR11852">
    <property type="entry name" value="PLATELET-ACTIVATING FACTOR ACETYLHYDROLASE"/>
    <property type="match status" value="1"/>
</dbReference>
<sequence length="209" mass="24576">MSTQTKQNNLLTPKWKERTYNTHKKHLEQYTGKQFNVAFLGDSMMERWLSTGNKFWDESFKNYANLGVGGDGVEHLLYRLTENNEFKGILDVINVDKIVFMIGTNNLEKKTVNDILEGIISVINIIFKKQPNCKLIVYGLLDRSDIPKMNISELNYKLEDYIKKQNNNKLTYRFFGNMVNNDNKFFVDHVHLSQDGYEQWYNDIKKALE</sequence>
<dbReference type="InterPro" id="IPR036514">
    <property type="entry name" value="SGNH_hydro_sf"/>
</dbReference>